<feature type="compositionally biased region" description="Basic and acidic residues" evidence="1">
    <location>
        <begin position="253"/>
        <end position="281"/>
    </location>
</feature>
<feature type="compositionally biased region" description="Low complexity" evidence="1">
    <location>
        <begin position="552"/>
        <end position="566"/>
    </location>
</feature>
<dbReference type="Proteomes" id="UP001201262">
    <property type="component" value="Unassembled WGS sequence"/>
</dbReference>
<feature type="compositionally biased region" description="Low complexity" evidence="1">
    <location>
        <begin position="623"/>
        <end position="642"/>
    </location>
</feature>
<feature type="compositionally biased region" description="Low complexity" evidence="1">
    <location>
        <begin position="510"/>
        <end position="519"/>
    </location>
</feature>
<comment type="caution">
    <text evidence="2">The sequence shown here is derived from an EMBL/GenBank/DDBJ whole genome shotgun (WGS) entry which is preliminary data.</text>
</comment>
<dbReference type="RefSeq" id="XP_046065878.1">
    <property type="nucleotide sequence ID" value="XM_046219209.1"/>
</dbReference>
<keyword evidence="3" id="KW-1185">Reference proteome</keyword>
<feature type="region of interest" description="Disordered" evidence="1">
    <location>
        <begin position="413"/>
        <end position="451"/>
    </location>
</feature>
<name>A0AAD4KDX0_9EURO</name>
<sequence length="686" mass="78686">MYNYDLHRKLTYLRAGMRKLEVKKQQQQDSLGIFQNIFLSQSFKSAYKSDRSHGNFQRALNEKHLPNTAFYVIITPSTLLSEEDHCLGAKFERIYTWPVKAAIKPNPAETFEILCLILGFHSRDMILSTFIPTVMKELYSRRQGVAELSENDLEDENGSQPRSSSVKRPFFIPPNEGRRNDRRRSKSQNPAQEEDSRFREESPKYRGSVGVMKECWKSTGLPKDLMDQYGRDLLGTESENPQRQRRNHPASRPSDRPRLTTEHKEVSETKRAESRRSREPITIRVPMETAEYATWREFPPRREEKRRTSTETRKPITTKGPVERIGTEATREYQVRREQKQRISLGMTEDPQTRFYESREIYRPDYNRGARHRFGTCETEREPNELRDKVEDRPGKGGVRDCLNPLGAYRPYEVPVDPRVPQDEDGAQLPDRRLPRNPFQIYGSPKSRIRPDIQTGLQTLILNHMNLSPPEPLHPQNSNSDHRQRFRSYLLHPDPPSSRSTSMDVLFYEPSSSESANTSESHRFPSPPSARPQPRRRAQSVKFSPPEDEPSSESTSSASSFNSVHSYVRSRPPNSPMPDATTQFFTSPPPPYRPSDPSSESEVAGHSKPALPKREKTSGCFPSSTSLTSLSPTKPSSSTYSYVRSRPAENTETPRTPWPVCPLQSTRRSEHPKRTDPSGAKPKSTG</sequence>
<dbReference type="GeneID" id="70249496"/>
<feature type="region of interest" description="Disordered" evidence="1">
    <location>
        <begin position="510"/>
        <end position="686"/>
    </location>
</feature>
<feature type="region of interest" description="Disordered" evidence="1">
    <location>
        <begin position="235"/>
        <end position="281"/>
    </location>
</feature>
<dbReference type="AlphaFoldDB" id="A0AAD4KDX0"/>
<feature type="region of interest" description="Disordered" evidence="1">
    <location>
        <begin position="149"/>
        <end position="205"/>
    </location>
</feature>
<gene>
    <name evidence="2" type="ORF">BGW36DRAFT_412306</name>
</gene>
<feature type="compositionally biased region" description="Basic and acidic residues" evidence="1">
    <location>
        <begin position="194"/>
        <end position="204"/>
    </location>
</feature>
<proteinExistence type="predicted"/>
<protein>
    <submittedName>
        <fullName evidence="2">Uncharacterized protein</fullName>
    </submittedName>
</protein>
<accession>A0AAD4KDX0</accession>
<feature type="compositionally biased region" description="Basic and acidic residues" evidence="1">
    <location>
        <begin position="667"/>
        <end position="676"/>
    </location>
</feature>
<evidence type="ECO:0000313" key="2">
    <source>
        <dbReference type="EMBL" id="KAH8689524.1"/>
    </source>
</evidence>
<evidence type="ECO:0000313" key="3">
    <source>
        <dbReference type="Proteomes" id="UP001201262"/>
    </source>
</evidence>
<reference evidence="2" key="1">
    <citation type="submission" date="2021-12" db="EMBL/GenBank/DDBJ databases">
        <title>Convergent genome expansion in fungi linked to evolution of root-endophyte symbiosis.</title>
        <authorList>
            <consortium name="DOE Joint Genome Institute"/>
            <person name="Ke Y.-H."/>
            <person name="Bonito G."/>
            <person name="Liao H.-L."/>
            <person name="Looney B."/>
            <person name="Rojas-Flechas A."/>
            <person name="Nash J."/>
            <person name="Hameed K."/>
            <person name="Schadt C."/>
            <person name="Martin F."/>
            <person name="Crous P.W."/>
            <person name="Miettinen O."/>
            <person name="Magnuson J.K."/>
            <person name="Labbe J."/>
            <person name="Jacobson D."/>
            <person name="Doktycz M.J."/>
            <person name="Veneault-Fourrey C."/>
            <person name="Kuo A."/>
            <person name="Mondo S."/>
            <person name="Calhoun S."/>
            <person name="Riley R."/>
            <person name="Ohm R."/>
            <person name="LaButti K."/>
            <person name="Andreopoulos B."/>
            <person name="Pangilinan J."/>
            <person name="Nolan M."/>
            <person name="Tritt A."/>
            <person name="Clum A."/>
            <person name="Lipzen A."/>
            <person name="Daum C."/>
            <person name="Barry K."/>
            <person name="Grigoriev I.V."/>
            <person name="Vilgalys R."/>
        </authorList>
    </citation>
    <scope>NUCLEOTIDE SEQUENCE</scope>
    <source>
        <strain evidence="2">PMI_201</strain>
    </source>
</reference>
<organism evidence="2 3">
    <name type="scientific">Talaromyces proteolyticus</name>
    <dbReference type="NCBI Taxonomy" id="1131652"/>
    <lineage>
        <taxon>Eukaryota</taxon>
        <taxon>Fungi</taxon>
        <taxon>Dikarya</taxon>
        <taxon>Ascomycota</taxon>
        <taxon>Pezizomycotina</taxon>
        <taxon>Eurotiomycetes</taxon>
        <taxon>Eurotiomycetidae</taxon>
        <taxon>Eurotiales</taxon>
        <taxon>Trichocomaceae</taxon>
        <taxon>Talaromyces</taxon>
        <taxon>Talaromyces sect. Bacilispori</taxon>
    </lineage>
</organism>
<evidence type="ECO:0000256" key="1">
    <source>
        <dbReference type="SAM" id="MobiDB-lite"/>
    </source>
</evidence>
<dbReference type="EMBL" id="JAJTJA010000015">
    <property type="protein sequence ID" value="KAH8689524.1"/>
    <property type="molecule type" value="Genomic_DNA"/>
</dbReference>